<dbReference type="Proteomes" id="UP000188169">
    <property type="component" value="Unassembled WGS sequence"/>
</dbReference>
<organism evidence="3 4">
    <name type="scientific">Psychrobacter pasteurii</name>
    <dbReference type="NCBI Taxonomy" id="1945520"/>
    <lineage>
        <taxon>Bacteria</taxon>
        <taxon>Pseudomonadati</taxon>
        <taxon>Pseudomonadota</taxon>
        <taxon>Gammaproteobacteria</taxon>
        <taxon>Moraxellales</taxon>
        <taxon>Moraxellaceae</taxon>
        <taxon>Psychrobacter</taxon>
    </lineage>
</organism>
<dbReference type="InterPro" id="IPR000525">
    <property type="entry name" value="Initiator_Rep_WH1"/>
</dbReference>
<feature type="domain" description="Initiator Rep protein WH1" evidence="2">
    <location>
        <begin position="77"/>
        <end position="223"/>
    </location>
</feature>
<evidence type="ECO:0000256" key="1">
    <source>
        <dbReference type="ARBA" id="ARBA00038283"/>
    </source>
</evidence>
<accession>A0A1R4EID8</accession>
<keyword evidence="4" id="KW-1185">Reference proteome</keyword>
<dbReference type="GO" id="GO:0006270">
    <property type="term" value="P:DNA replication initiation"/>
    <property type="evidence" value="ECO:0007669"/>
    <property type="project" value="InterPro"/>
</dbReference>
<dbReference type="Pfam" id="PF21205">
    <property type="entry name" value="Rep3_C"/>
    <property type="match status" value="1"/>
</dbReference>
<dbReference type="InterPro" id="IPR036390">
    <property type="entry name" value="WH_DNA-bd_sf"/>
</dbReference>
<reference evidence="4" key="1">
    <citation type="submission" date="2017-02" db="EMBL/GenBank/DDBJ databases">
        <authorList>
            <person name="Mornico D."/>
        </authorList>
    </citation>
    <scope>NUCLEOTIDE SEQUENCE [LARGE SCALE GENOMIC DNA]</scope>
</reference>
<dbReference type="AlphaFoldDB" id="A0A1R4EID8"/>
<name>A0A1R4EID8_9GAMM</name>
<evidence type="ECO:0000313" key="3">
    <source>
        <dbReference type="EMBL" id="SJM38285.1"/>
    </source>
</evidence>
<sequence>MDYETLEKLQKALALIDESFGGNESMKRAVLDNYGVNLDISPTTFTPKAVDKTSKSDIDKDRILQDKLVYGDKWFVIQNRLLNAITDLELNERRLIMFLSPLVRKAVDADPTQRIFTVAVKDFTNEYGLKGKYLYNELETIADSILEKVFFFWYDYKGNQAKKGVSWVSECDYIEKEGLVRVKLDDTVIEMLTVFDKANPFTKYERKMIVNLGSYGVVLFELIASCMHQQYKKKAYTVEYLRAKFNCTEIYGSIYDFRRYVIDKAIKDIEAHTPYRISYTQNKKGRVIHEIVFSFEDIREKALKDGKGKNKSLERTPNSADMLTNYNDKQLARAVHSKKFIADYNGLVSAQNSVNQSSSAWVSHMVEWIKKDPERFTKRPAKEYLDDEQAPKF</sequence>
<evidence type="ECO:0000313" key="4">
    <source>
        <dbReference type="Proteomes" id="UP000188169"/>
    </source>
</evidence>
<dbReference type="EMBL" id="FUGD01000138">
    <property type="protein sequence ID" value="SJM38285.1"/>
    <property type="molecule type" value="Genomic_DNA"/>
</dbReference>
<dbReference type="Pfam" id="PF01051">
    <property type="entry name" value="Rep3_N"/>
    <property type="match status" value="1"/>
</dbReference>
<dbReference type="OrthoDB" id="5620382at2"/>
<gene>
    <name evidence="3" type="primary">repE_3</name>
    <name evidence="3" type="ORF">A1019T_02275</name>
</gene>
<comment type="similarity">
    <text evidence="1">Belongs to the initiator RepB protein family.</text>
</comment>
<dbReference type="InterPro" id="IPR036388">
    <property type="entry name" value="WH-like_DNA-bd_sf"/>
</dbReference>
<dbReference type="Gene3D" id="1.10.10.10">
    <property type="entry name" value="Winged helix-like DNA-binding domain superfamily/Winged helix DNA-binding domain"/>
    <property type="match status" value="2"/>
</dbReference>
<evidence type="ECO:0000259" key="2">
    <source>
        <dbReference type="Pfam" id="PF01051"/>
    </source>
</evidence>
<dbReference type="SUPFAM" id="SSF46785">
    <property type="entry name" value="Winged helix' DNA-binding domain"/>
    <property type="match status" value="2"/>
</dbReference>
<dbReference type="RefSeq" id="WP_077449645.1">
    <property type="nucleotide sequence ID" value="NZ_FUGD01000138.1"/>
</dbReference>
<dbReference type="GO" id="GO:0003887">
    <property type="term" value="F:DNA-directed DNA polymerase activity"/>
    <property type="evidence" value="ECO:0007669"/>
    <property type="project" value="InterPro"/>
</dbReference>
<dbReference type="STRING" id="1945520.A1019T_02275"/>
<proteinExistence type="inferred from homology"/>
<protein>
    <submittedName>
        <fullName evidence="3">Replication initiation protein</fullName>
    </submittedName>
</protein>